<dbReference type="GO" id="GO:0005249">
    <property type="term" value="F:voltage-gated potassium channel activity"/>
    <property type="evidence" value="ECO:0007669"/>
    <property type="project" value="InterPro"/>
</dbReference>
<feature type="non-terminal residue" evidence="13">
    <location>
        <position position="381"/>
    </location>
</feature>
<dbReference type="GO" id="GO:0005789">
    <property type="term" value="C:endoplasmic reticulum membrane"/>
    <property type="evidence" value="ECO:0007669"/>
    <property type="project" value="UniProtKB-SubCell"/>
</dbReference>
<keyword evidence="8" id="KW-0442">Lipid degradation</keyword>
<evidence type="ECO:0000256" key="3">
    <source>
        <dbReference type="ARBA" id="ARBA00013274"/>
    </source>
</evidence>
<dbReference type="STRING" id="1965070.A0A443Q7Z0"/>
<keyword evidence="6" id="KW-0378">Hydrolase</keyword>
<dbReference type="InterPro" id="IPR045319">
    <property type="entry name" value="KAT/AKT"/>
</dbReference>
<dbReference type="Pfam" id="PF24179">
    <property type="entry name" value="NTE_Ploop"/>
    <property type="match status" value="2"/>
</dbReference>
<comment type="similarity">
    <text evidence="2">Belongs to the NTE family.</text>
</comment>
<proteinExistence type="inferred from homology"/>
<dbReference type="InterPro" id="IPR018490">
    <property type="entry name" value="cNMP-bd_dom_sf"/>
</dbReference>
<evidence type="ECO:0000259" key="12">
    <source>
        <dbReference type="PROSITE" id="PS50042"/>
    </source>
</evidence>
<feature type="domain" description="Cyclic nucleotide-binding" evidence="12">
    <location>
        <begin position="11"/>
        <end position="95"/>
    </location>
</feature>
<dbReference type="GO" id="GO:0004622">
    <property type="term" value="F:phosphatidylcholine lysophospholipase activity"/>
    <property type="evidence" value="ECO:0007669"/>
    <property type="project" value="UniProtKB-EC"/>
</dbReference>
<dbReference type="PROSITE" id="PS50042">
    <property type="entry name" value="CNMP_BINDING_3"/>
    <property type="match status" value="2"/>
</dbReference>
<dbReference type="SMART" id="SM00100">
    <property type="entry name" value="cNMP"/>
    <property type="match status" value="1"/>
</dbReference>
<keyword evidence="14" id="KW-1185">Reference proteome</keyword>
<accession>A0A443Q7Z0</accession>
<evidence type="ECO:0000256" key="1">
    <source>
        <dbReference type="ARBA" id="ARBA00004389"/>
    </source>
</evidence>
<organism evidence="13 14">
    <name type="scientific">Dinothrombium tinctorium</name>
    <dbReference type="NCBI Taxonomy" id="1965070"/>
    <lineage>
        <taxon>Eukaryota</taxon>
        <taxon>Metazoa</taxon>
        <taxon>Ecdysozoa</taxon>
        <taxon>Arthropoda</taxon>
        <taxon>Chelicerata</taxon>
        <taxon>Arachnida</taxon>
        <taxon>Acari</taxon>
        <taxon>Acariformes</taxon>
        <taxon>Trombidiformes</taxon>
        <taxon>Prostigmata</taxon>
        <taxon>Anystina</taxon>
        <taxon>Parasitengona</taxon>
        <taxon>Trombidioidea</taxon>
        <taxon>Trombidiidae</taxon>
        <taxon>Dinothrombium</taxon>
    </lineage>
</organism>
<dbReference type="Gene3D" id="2.60.120.10">
    <property type="entry name" value="Jelly Rolls"/>
    <property type="match status" value="2"/>
</dbReference>
<dbReference type="InterPro" id="IPR056556">
    <property type="entry name" value="NTE1_P-loop_dom"/>
</dbReference>
<name>A0A443Q7Z0_9ACAR</name>
<evidence type="ECO:0000256" key="8">
    <source>
        <dbReference type="ARBA" id="ARBA00022963"/>
    </source>
</evidence>
<dbReference type="Proteomes" id="UP000285301">
    <property type="component" value="Unassembled WGS sequence"/>
</dbReference>
<dbReference type="SUPFAM" id="SSF51206">
    <property type="entry name" value="cAMP-binding domain-like"/>
    <property type="match status" value="2"/>
</dbReference>
<keyword evidence="4" id="KW-0597">Phosphoprotein</keyword>
<evidence type="ECO:0000256" key="2">
    <source>
        <dbReference type="ARBA" id="ARBA00006636"/>
    </source>
</evidence>
<dbReference type="EC" id="3.1.1.5" evidence="3"/>
<dbReference type="AlphaFoldDB" id="A0A443Q7Z0"/>
<dbReference type="InterPro" id="IPR000595">
    <property type="entry name" value="cNMP-bd_dom"/>
</dbReference>
<evidence type="ECO:0000256" key="11">
    <source>
        <dbReference type="ARBA" id="ARBA00023136"/>
    </source>
</evidence>
<dbReference type="FunFam" id="2.60.120.10:FF:000010">
    <property type="entry name" value="neuropathy target esterase isoform X1"/>
    <property type="match status" value="1"/>
</dbReference>
<gene>
    <name evidence="13" type="ORF">B4U79_09914</name>
</gene>
<comment type="subcellular location">
    <subcellularLocation>
        <location evidence="1">Endoplasmic reticulum membrane</location>
        <topology evidence="1">Single-pass membrane protein</topology>
    </subcellularLocation>
</comment>
<dbReference type="CDD" id="cd00038">
    <property type="entry name" value="CAP_ED"/>
    <property type="match status" value="1"/>
</dbReference>
<keyword evidence="10" id="KW-0443">Lipid metabolism</keyword>
<evidence type="ECO:0000256" key="9">
    <source>
        <dbReference type="ARBA" id="ARBA00022989"/>
    </source>
</evidence>
<keyword evidence="11" id="KW-0472">Membrane</keyword>
<reference evidence="13 14" key="1">
    <citation type="journal article" date="2018" name="Gigascience">
        <title>Genomes of trombidid mites reveal novel predicted allergens and laterally-transferred genes associated with secondary metabolism.</title>
        <authorList>
            <person name="Dong X."/>
            <person name="Chaisiri K."/>
            <person name="Xia D."/>
            <person name="Armstrong S.D."/>
            <person name="Fang Y."/>
            <person name="Donnelly M.J."/>
            <person name="Kadowaki T."/>
            <person name="McGarry J.W."/>
            <person name="Darby A.C."/>
            <person name="Makepeace B.L."/>
        </authorList>
    </citation>
    <scope>NUCLEOTIDE SEQUENCE [LARGE SCALE GENOMIC DNA]</scope>
    <source>
        <strain evidence="13">UoL-WK</strain>
    </source>
</reference>
<evidence type="ECO:0000256" key="10">
    <source>
        <dbReference type="ARBA" id="ARBA00023098"/>
    </source>
</evidence>
<dbReference type="InterPro" id="IPR014710">
    <property type="entry name" value="RmlC-like_jellyroll"/>
</dbReference>
<comment type="caution">
    <text evidence="13">The sequence shown here is derived from an EMBL/GenBank/DDBJ whole genome shotgun (WGS) entry which is preliminary data.</text>
</comment>
<dbReference type="PANTHER" id="PTHR45743">
    <property type="entry name" value="POTASSIUM CHANNEL AKT1"/>
    <property type="match status" value="1"/>
</dbReference>
<dbReference type="Pfam" id="PF00027">
    <property type="entry name" value="cNMP_binding"/>
    <property type="match status" value="1"/>
</dbReference>
<evidence type="ECO:0000313" key="13">
    <source>
        <dbReference type="EMBL" id="RWR99133.1"/>
    </source>
</evidence>
<keyword evidence="5" id="KW-0812">Transmembrane</keyword>
<dbReference type="EMBL" id="NCKU01016784">
    <property type="protein sequence ID" value="RWR99133.1"/>
    <property type="molecule type" value="Genomic_DNA"/>
</dbReference>
<evidence type="ECO:0000256" key="7">
    <source>
        <dbReference type="ARBA" id="ARBA00022824"/>
    </source>
</evidence>
<evidence type="ECO:0000313" key="14">
    <source>
        <dbReference type="Proteomes" id="UP000285301"/>
    </source>
</evidence>
<keyword evidence="9" id="KW-1133">Transmembrane helix</keyword>
<feature type="domain" description="Cyclic nucleotide-binding" evidence="12">
    <location>
        <begin position="106"/>
        <end position="185"/>
    </location>
</feature>
<dbReference type="OrthoDB" id="421051at2759"/>
<feature type="non-terminal residue" evidence="13">
    <location>
        <position position="1"/>
    </location>
</feature>
<evidence type="ECO:0000256" key="6">
    <source>
        <dbReference type="ARBA" id="ARBA00022801"/>
    </source>
</evidence>
<keyword evidence="7" id="KW-0256">Endoplasmic reticulum</keyword>
<evidence type="ECO:0000256" key="4">
    <source>
        <dbReference type="ARBA" id="ARBA00022553"/>
    </source>
</evidence>
<protein>
    <recommendedName>
        <fullName evidence="3">lysophospholipase</fullName>
        <ecNumber evidence="3">3.1.1.5</ecNumber>
    </recommendedName>
</protein>
<dbReference type="GO" id="GO:0016042">
    <property type="term" value="P:lipid catabolic process"/>
    <property type="evidence" value="ECO:0007669"/>
    <property type="project" value="UniProtKB-KW"/>
</dbReference>
<dbReference type="PANTHER" id="PTHR45743:SF2">
    <property type="entry name" value="POTASSIUM CHANNEL AKT1"/>
    <property type="match status" value="1"/>
</dbReference>
<evidence type="ECO:0000256" key="5">
    <source>
        <dbReference type="ARBA" id="ARBA00022692"/>
    </source>
</evidence>
<sequence>LTHEDAYDEASLFYVLTGSLLISQKNINKDESNLFAAYPSEIVGALGVITGESSVFTIRTRYPSRVGIISKENSYEIIAKYPKVVLQLAHSVVRRLSPFVRQIDFALDWATYEAGIAIYRQGDKSDSTYILLSGRLRSVFTRENGKRELAGEYGRGDLVGIVEVLTQIPRATTVLAVRDSEIAKLPSGLLNVIKIKYPSDDSLALETMGSRPSGSNFATVAILPINEEVPVHAFCMELNHAFSAIGSSLYLTSDLIRKNLGPSALEPSSEYRLTCTQRCIRQADCILIIACADQEPTVGKLEKQLDTFAVRTQKEFVFLHKEDGDKPRDTVKWLNMRSWGSSHHHIRCAKRMFQKRSPSKMKDVYMLPCLTAIRIFTPISR</sequence>